<evidence type="ECO:0000313" key="3">
    <source>
        <dbReference type="Proteomes" id="UP001218218"/>
    </source>
</evidence>
<evidence type="ECO:0000313" key="2">
    <source>
        <dbReference type="EMBL" id="KAJ7310682.1"/>
    </source>
</evidence>
<gene>
    <name evidence="2" type="ORF">DFH08DRAFT_624653</name>
</gene>
<name>A0AAD6Z7Y6_9AGAR</name>
<dbReference type="AlphaFoldDB" id="A0AAD6Z7Y6"/>
<comment type="caution">
    <text evidence="2">The sequence shown here is derived from an EMBL/GenBank/DDBJ whole genome shotgun (WGS) entry which is preliminary data.</text>
</comment>
<evidence type="ECO:0000256" key="1">
    <source>
        <dbReference type="SAM" id="MobiDB-lite"/>
    </source>
</evidence>
<protein>
    <submittedName>
        <fullName evidence="2">Uncharacterized protein</fullName>
    </submittedName>
</protein>
<sequence length="123" mass="14304">AAQEHGRGSEHKPEKSEHEGAKHRDKIAMGSFDCDGWLHITLDNSDNIVLVKISHRDDHIPYWCINVPAHVTEFVRQNPKLTPDQLWDEVLKTYPRPSFTRRAIFSMWSENSAKEWKLDADEL</sequence>
<proteinExistence type="predicted"/>
<accession>A0AAD6Z7Y6</accession>
<feature type="compositionally biased region" description="Basic and acidic residues" evidence="1">
    <location>
        <begin position="1"/>
        <end position="22"/>
    </location>
</feature>
<reference evidence="2" key="1">
    <citation type="submission" date="2023-03" db="EMBL/GenBank/DDBJ databases">
        <title>Massive genome expansion in bonnet fungi (Mycena s.s.) driven by repeated elements and novel gene families across ecological guilds.</title>
        <authorList>
            <consortium name="Lawrence Berkeley National Laboratory"/>
            <person name="Harder C.B."/>
            <person name="Miyauchi S."/>
            <person name="Viragh M."/>
            <person name="Kuo A."/>
            <person name="Thoen E."/>
            <person name="Andreopoulos B."/>
            <person name="Lu D."/>
            <person name="Skrede I."/>
            <person name="Drula E."/>
            <person name="Henrissat B."/>
            <person name="Morin E."/>
            <person name="Kohler A."/>
            <person name="Barry K."/>
            <person name="LaButti K."/>
            <person name="Morin E."/>
            <person name="Salamov A."/>
            <person name="Lipzen A."/>
            <person name="Mereny Z."/>
            <person name="Hegedus B."/>
            <person name="Baldrian P."/>
            <person name="Stursova M."/>
            <person name="Weitz H."/>
            <person name="Taylor A."/>
            <person name="Grigoriev I.V."/>
            <person name="Nagy L.G."/>
            <person name="Martin F."/>
            <person name="Kauserud H."/>
        </authorList>
    </citation>
    <scope>NUCLEOTIDE SEQUENCE</scope>
    <source>
        <strain evidence="2">CBHHK002</strain>
    </source>
</reference>
<feature type="non-terminal residue" evidence="2">
    <location>
        <position position="123"/>
    </location>
</feature>
<organism evidence="2 3">
    <name type="scientific">Mycena albidolilacea</name>
    <dbReference type="NCBI Taxonomy" id="1033008"/>
    <lineage>
        <taxon>Eukaryota</taxon>
        <taxon>Fungi</taxon>
        <taxon>Dikarya</taxon>
        <taxon>Basidiomycota</taxon>
        <taxon>Agaricomycotina</taxon>
        <taxon>Agaricomycetes</taxon>
        <taxon>Agaricomycetidae</taxon>
        <taxon>Agaricales</taxon>
        <taxon>Marasmiineae</taxon>
        <taxon>Mycenaceae</taxon>
        <taxon>Mycena</taxon>
    </lineage>
</organism>
<dbReference type="EMBL" id="JARIHO010000078">
    <property type="protein sequence ID" value="KAJ7310682.1"/>
    <property type="molecule type" value="Genomic_DNA"/>
</dbReference>
<feature type="region of interest" description="Disordered" evidence="1">
    <location>
        <begin position="1"/>
        <end position="25"/>
    </location>
</feature>
<feature type="non-terminal residue" evidence="2">
    <location>
        <position position="1"/>
    </location>
</feature>
<dbReference type="Proteomes" id="UP001218218">
    <property type="component" value="Unassembled WGS sequence"/>
</dbReference>
<keyword evidence="3" id="KW-1185">Reference proteome</keyword>